<dbReference type="Gene3D" id="3.90.75.20">
    <property type="match status" value="1"/>
</dbReference>
<proteinExistence type="predicted"/>
<dbReference type="RefSeq" id="WP_160690774.1">
    <property type="nucleotide sequence ID" value="NZ_CP047897.1"/>
</dbReference>
<name>A0A6P1NU56_9BACT</name>
<dbReference type="AlphaFoldDB" id="A0A6P1NU56"/>
<keyword evidence="3" id="KW-1185">Reference proteome</keyword>
<dbReference type="SUPFAM" id="SSF54060">
    <property type="entry name" value="His-Me finger endonucleases"/>
    <property type="match status" value="1"/>
</dbReference>
<dbReference type="Proteomes" id="UP000464214">
    <property type="component" value="Chromosome"/>
</dbReference>
<gene>
    <name evidence="2" type="ORF">GU926_08145</name>
</gene>
<protein>
    <recommendedName>
        <fullName evidence="1">HNH nuclease domain-containing protein</fullName>
    </recommendedName>
</protein>
<dbReference type="KEGG" id="nib:GU926_08145"/>
<feature type="domain" description="HNH nuclease" evidence="1">
    <location>
        <begin position="67"/>
        <end position="115"/>
    </location>
</feature>
<dbReference type="SMART" id="SM00507">
    <property type="entry name" value="HNHc"/>
    <property type="match status" value="1"/>
</dbReference>
<dbReference type="InterPro" id="IPR003615">
    <property type="entry name" value="HNH_nuc"/>
</dbReference>
<organism evidence="2 3">
    <name type="scientific">Nibribacter ruber</name>
    <dbReference type="NCBI Taxonomy" id="2698458"/>
    <lineage>
        <taxon>Bacteria</taxon>
        <taxon>Pseudomonadati</taxon>
        <taxon>Bacteroidota</taxon>
        <taxon>Cytophagia</taxon>
        <taxon>Cytophagales</taxon>
        <taxon>Hymenobacteraceae</taxon>
        <taxon>Nibribacter</taxon>
    </lineage>
</organism>
<evidence type="ECO:0000259" key="1">
    <source>
        <dbReference type="SMART" id="SM00507"/>
    </source>
</evidence>
<evidence type="ECO:0000313" key="3">
    <source>
        <dbReference type="Proteomes" id="UP000464214"/>
    </source>
</evidence>
<dbReference type="InterPro" id="IPR044925">
    <property type="entry name" value="His-Me_finger_sf"/>
</dbReference>
<reference evidence="2 3" key="1">
    <citation type="submission" date="2020-01" db="EMBL/GenBank/DDBJ databases">
        <authorList>
            <person name="Kim M."/>
        </authorList>
    </citation>
    <scope>NUCLEOTIDE SEQUENCE [LARGE SCALE GENOMIC DNA]</scope>
    <source>
        <strain evidence="2 3">BT10</strain>
    </source>
</reference>
<dbReference type="EMBL" id="CP047897">
    <property type="protein sequence ID" value="QHL87406.1"/>
    <property type="molecule type" value="Genomic_DNA"/>
</dbReference>
<evidence type="ECO:0000313" key="2">
    <source>
        <dbReference type="EMBL" id="QHL87406.1"/>
    </source>
</evidence>
<accession>A0A6P1NU56</accession>
<sequence length="181" mass="21049">MILNIDLLPNEVWETPIVIRSSQVLRFTKYLVSNKGRVYSLVNESLMSLNSRVRGYVSVNLMMQKGKYATITVHRLVAGTFIENPENNTHVNHKDGVRHNNNVENLEWTTCKDNINHGHTRRRKFTDKELATLLKDRPDLYSAVLEMKQYLLEKKVFGEGPISPICISYSIEKRDYNIRIE</sequence>